<dbReference type="Pfam" id="PF08381">
    <property type="entry name" value="BRX"/>
    <property type="match status" value="1"/>
</dbReference>
<comment type="caution">
    <text evidence="2">The sequence shown here is derived from an EMBL/GenBank/DDBJ whole genome shotgun (WGS) entry which is preliminary data.</text>
</comment>
<name>A0A835D4J3_TETSI</name>
<gene>
    <name evidence="2" type="ORF">HHK36_024748</name>
</gene>
<proteinExistence type="predicted"/>
<reference evidence="2 3" key="1">
    <citation type="submission" date="2020-04" db="EMBL/GenBank/DDBJ databases">
        <title>Plant Genome Project.</title>
        <authorList>
            <person name="Zhang R.-G."/>
        </authorList>
    </citation>
    <scope>NUCLEOTIDE SEQUENCE [LARGE SCALE GENOMIC DNA]</scope>
    <source>
        <strain evidence="2">YNK0</strain>
        <tissue evidence="2">Leaf</tissue>
    </source>
</reference>
<keyword evidence="3" id="KW-1185">Reference proteome</keyword>
<evidence type="ECO:0000259" key="1">
    <source>
        <dbReference type="Pfam" id="PF08381"/>
    </source>
</evidence>
<dbReference type="Proteomes" id="UP000655225">
    <property type="component" value="Unassembled WGS sequence"/>
</dbReference>
<protein>
    <recommendedName>
        <fullName evidence="1">BRX domain-containing protein</fullName>
    </recommendedName>
</protein>
<evidence type="ECO:0000313" key="3">
    <source>
        <dbReference type="Proteomes" id="UP000655225"/>
    </source>
</evidence>
<dbReference type="AlphaFoldDB" id="A0A835D4J3"/>
<dbReference type="InterPro" id="IPR013591">
    <property type="entry name" value="Brevis_radix_dom"/>
</dbReference>
<feature type="domain" description="BRX" evidence="1">
    <location>
        <begin position="41"/>
        <end position="66"/>
    </location>
</feature>
<evidence type="ECO:0000313" key="2">
    <source>
        <dbReference type="EMBL" id="KAF8390223.1"/>
    </source>
</evidence>
<sequence>MFLWESLNGQVTAIPISRVVTLYATHGSLLSIHPDCWLLFYSRKRFSEKQAEKWWAENSTKVYDRHNILNAEISGTVSPSVPLEEKNGSMNN</sequence>
<organism evidence="2 3">
    <name type="scientific">Tetracentron sinense</name>
    <name type="common">Spur-leaf</name>
    <dbReference type="NCBI Taxonomy" id="13715"/>
    <lineage>
        <taxon>Eukaryota</taxon>
        <taxon>Viridiplantae</taxon>
        <taxon>Streptophyta</taxon>
        <taxon>Embryophyta</taxon>
        <taxon>Tracheophyta</taxon>
        <taxon>Spermatophyta</taxon>
        <taxon>Magnoliopsida</taxon>
        <taxon>Trochodendrales</taxon>
        <taxon>Trochodendraceae</taxon>
        <taxon>Tetracentron</taxon>
    </lineage>
</organism>
<accession>A0A835D4J3</accession>
<dbReference type="EMBL" id="JABCRI010000018">
    <property type="protein sequence ID" value="KAF8390223.1"/>
    <property type="molecule type" value="Genomic_DNA"/>
</dbReference>